<sequence>MRDPNPLIDEKLMQMPKTRNAQIKQDGVAATTSPSPLSLTEAIRYALQPTRTPPSVFLQDTALETSAVPFSRARTACKQSSSKTQWFILDRLLCRPGTDVQALKDSVRNLARKLRRADPFAFGLLNCKGFMRVFE</sequence>
<organism evidence="1 2">
    <name type="scientific">Madurella fahalii</name>
    <dbReference type="NCBI Taxonomy" id="1157608"/>
    <lineage>
        <taxon>Eukaryota</taxon>
        <taxon>Fungi</taxon>
        <taxon>Dikarya</taxon>
        <taxon>Ascomycota</taxon>
        <taxon>Pezizomycotina</taxon>
        <taxon>Sordariomycetes</taxon>
        <taxon>Sordariomycetidae</taxon>
        <taxon>Sordariales</taxon>
        <taxon>Sordariales incertae sedis</taxon>
        <taxon>Madurella</taxon>
    </lineage>
</organism>
<keyword evidence="2" id="KW-1185">Reference proteome</keyword>
<proteinExistence type="predicted"/>
<comment type="caution">
    <text evidence="1">The sequence shown here is derived from an EMBL/GenBank/DDBJ whole genome shotgun (WGS) entry which is preliminary data.</text>
</comment>
<protein>
    <submittedName>
        <fullName evidence="1">Uncharacterized protein</fullName>
    </submittedName>
</protein>
<dbReference type="GeneID" id="98181729"/>
<reference evidence="1 2" key="1">
    <citation type="submission" date="2024-09" db="EMBL/GenBank/DDBJ databases">
        <title>Itraconazole resistance in Madurella fahalii resulting from another homologue of gene encoding cytochrome P450 14-alpha sterol demethylase (CYP51).</title>
        <authorList>
            <person name="Yoshioka I."/>
            <person name="Fahal A.H."/>
            <person name="Kaneko S."/>
            <person name="Yaguchi T."/>
        </authorList>
    </citation>
    <scope>NUCLEOTIDE SEQUENCE [LARGE SCALE GENOMIC DNA]</scope>
    <source>
        <strain evidence="1 2">IFM 68171</strain>
    </source>
</reference>
<evidence type="ECO:0000313" key="1">
    <source>
        <dbReference type="EMBL" id="GAB1320777.1"/>
    </source>
</evidence>
<dbReference type="RefSeq" id="XP_070922507.1">
    <property type="nucleotide sequence ID" value="XM_071066406.1"/>
</dbReference>
<accession>A0ABQ0GST0</accession>
<evidence type="ECO:0000313" key="2">
    <source>
        <dbReference type="Proteomes" id="UP001628179"/>
    </source>
</evidence>
<name>A0ABQ0GST0_9PEZI</name>
<dbReference type="Proteomes" id="UP001628179">
    <property type="component" value="Unassembled WGS sequence"/>
</dbReference>
<gene>
    <name evidence="1" type="ORF">MFIFM68171_10987</name>
</gene>
<dbReference type="EMBL" id="BAAFSV010000006">
    <property type="protein sequence ID" value="GAB1320777.1"/>
    <property type="molecule type" value="Genomic_DNA"/>
</dbReference>